<reference evidence="13" key="1">
    <citation type="submission" date="2016-09" db="EMBL/GenBank/DDBJ databases">
        <title>Comparative genomics of the Campylobacter concisus group.</title>
        <authorList>
            <person name="Miller W.G."/>
            <person name="Yee E."/>
            <person name="Chapman M.H."/>
            <person name="Huynh S."/>
            <person name="Bono J.L."/>
            <person name="On S.L.W."/>
            <person name="StLeger J."/>
            <person name="Foster G."/>
            <person name="Parker C.T."/>
        </authorList>
    </citation>
    <scope>NUCLEOTIDE SEQUENCE [LARGE SCALE GENOMIC DNA]</scope>
    <source>
        <strain evidence="13">RM18021</strain>
    </source>
</reference>
<sequence>MFSEKSLRTRFILQLASASMVLIAIVSIMLYYYIRVTILETVVAELTYEAKLIIEKPLEFNPKNEYKFKIQLPNKTVTNVEILEHKDKIKKPYFSHYEDELQTFMQLVYNYNDNSYMKLTKETTTQSNIIKQILIDIIIVNATSICLVIFYALFLSRMLLVPIKTLASKLGQLNERFLKEINTNSLPVEFEPLGNGINSLINRIQTFVEYQKELFIGLAHELKTPIAVIKTKNEVTLLKPRENEKYIETLKSNNEIINSMNSMISSILEIGRQEGAQFEEPVMVDVIGFLNKIGNNLAILVHQEQKELILDLNPKILNLKIQQNLLIHIVQNFVQNAIKFSPENSKITLKTQIIDKKFIIEVTDEGIGIDENKDLFAPFKRFGNKSGVGLGLFLAKGAAQALGGTITIKNRQEQNGAIATFTLPIVKNKKGK</sequence>
<evidence type="ECO:0000313" key="12">
    <source>
        <dbReference type="EMBL" id="AQW87446.1"/>
    </source>
</evidence>
<feature type="transmembrane region" description="Helical" evidence="10">
    <location>
        <begin position="133"/>
        <end position="154"/>
    </location>
</feature>
<keyword evidence="6 10" id="KW-0812">Transmembrane</keyword>
<dbReference type="PANTHER" id="PTHR45436:SF5">
    <property type="entry name" value="SENSOR HISTIDINE KINASE TRCS"/>
    <property type="match status" value="1"/>
</dbReference>
<keyword evidence="5" id="KW-0808">Transferase</keyword>
<keyword evidence="13" id="KW-1185">Reference proteome</keyword>
<dbReference type="GO" id="GO:0000155">
    <property type="term" value="F:phosphorelay sensor kinase activity"/>
    <property type="evidence" value="ECO:0007669"/>
    <property type="project" value="InterPro"/>
</dbReference>
<proteinExistence type="predicted"/>
<dbReference type="SMART" id="SM00388">
    <property type="entry name" value="HisKA"/>
    <property type="match status" value="1"/>
</dbReference>
<dbReference type="Gene3D" id="3.30.565.10">
    <property type="entry name" value="Histidine kinase-like ATPase, C-terminal domain"/>
    <property type="match status" value="1"/>
</dbReference>
<protein>
    <recommendedName>
        <fullName evidence="3">histidine kinase</fullName>
        <ecNumber evidence="3">2.7.13.3</ecNumber>
    </recommendedName>
</protein>
<organism evidence="12 13">
    <name type="scientific">Campylobacter pinnipediorum subsp. caledonicus</name>
    <dbReference type="NCBI Taxonomy" id="1874362"/>
    <lineage>
        <taxon>Bacteria</taxon>
        <taxon>Pseudomonadati</taxon>
        <taxon>Campylobacterota</taxon>
        <taxon>Epsilonproteobacteria</taxon>
        <taxon>Campylobacterales</taxon>
        <taxon>Campylobacteraceae</taxon>
        <taxon>Campylobacter</taxon>
    </lineage>
</organism>
<feature type="transmembrane region" description="Helical" evidence="10">
    <location>
        <begin position="12"/>
        <end position="34"/>
    </location>
</feature>
<keyword evidence="7 12" id="KW-0418">Kinase</keyword>
<evidence type="ECO:0000256" key="1">
    <source>
        <dbReference type="ARBA" id="ARBA00000085"/>
    </source>
</evidence>
<evidence type="ECO:0000256" key="9">
    <source>
        <dbReference type="ARBA" id="ARBA00023136"/>
    </source>
</evidence>
<dbReference type="InterPro" id="IPR050428">
    <property type="entry name" value="TCS_sensor_his_kinase"/>
</dbReference>
<comment type="subcellular location">
    <subcellularLocation>
        <location evidence="2">Membrane</location>
    </subcellularLocation>
</comment>
<evidence type="ECO:0000259" key="11">
    <source>
        <dbReference type="PROSITE" id="PS50109"/>
    </source>
</evidence>
<dbReference type="PANTHER" id="PTHR45436">
    <property type="entry name" value="SENSOR HISTIDINE KINASE YKOH"/>
    <property type="match status" value="1"/>
</dbReference>
<dbReference type="PRINTS" id="PR00344">
    <property type="entry name" value="BCTRLSENSOR"/>
</dbReference>
<dbReference type="InterPro" id="IPR005467">
    <property type="entry name" value="His_kinase_dom"/>
</dbReference>
<evidence type="ECO:0000256" key="8">
    <source>
        <dbReference type="ARBA" id="ARBA00022989"/>
    </source>
</evidence>
<dbReference type="CDD" id="cd00082">
    <property type="entry name" value="HisKA"/>
    <property type="match status" value="1"/>
</dbReference>
<evidence type="ECO:0000256" key="7">
    <source>
        <dbReference type="ARBA" id="ARBA00022777"/>
    </source>
</evidence>
<evidence type="ECO:0000256" key="3">
    <source>
        <dbReference type="ARBA" id="ARBA00012438"/>
    </source>
</evidence>
<dbReference type="GO" id="GO:0005886">
    <property type="term" value="C:plasma membrane"/>
    <property type="evidence" value="ECO:0007669"/>
    <property type="project" value="TreeGrafter"/>
</dbReference>
<dbReference type="Pfam" id="PF02518">
    <property type="entry name" value="HATPase_c"/>
    <property type="match status" value="1"/>
</dbReference>
<dbReference type="KEGG" id="cpin:CPIN18020_0621"/>
<evidence type="ECO:0000256" key="10">
    <source>
        <dbReference type="SAM" id="Phobius"/>
    </source>
</evidence>
<dbReference type="Pfam" id="PF00512">
    <property type="entry name" value="HisKA"/>
    <property type="match status" value="1"/>
</dbReference>
<dbReference type="SUPFAM" id="SSF55874">
    <property type="entry name" value="ATPase domain of HSP90 chaperone/DNA topoisomerase II/histidine kinase"/>
    <property type="match status" value="1"/>
</dbReference>
<evidence type="ECO:0000256" key="2">
    <source>
        <dbReference type="ARBA" id="ARBA00004370"/>
    </source>
</evidence>
<dbReference type="AlphaFoldDB" id="A0A1S6U6S2"/>
<dbReference type="SUPFAM" id="SSF47384">
    <property type="entry name" value="Homodimeric domain of signal transducing histidine kinase"/>
    <property type="match status" value="1"/>
</dbReference>
<dbReference type="EC" id="2.7.13.3" evidence="3"/>
<dbReference type="PROSITE" id="PS50109">
    <property type="entry name" value="HIS_KIN"/>
    <property type="match status" value="1"/>
</dbReference>
<dbReference type="SMART" id="SM00387">
    <property type="entry name" value="HATPase_c"/>
    <property type="match status" value="1"/>
</dbReference>
<dbReference type="EMBL" id="CP017258">
    <property type="protein sequence ID" value="AQW87446.1"/>
    <property type="molecule type" value="Genomic_DNA"/>
</dbReference>
<evidence type="ECO:0000313" key="13">
    <source>
        <dbReference type="Proteomes" id="UP000190868"/>
    </source>
</evidence>
<name>A0A1S6U6S2_9BACT</name>
<evidence type="ECO:0000256" key="5">
    <source>
        <dbReference type="ARBA" id="ARBA00022679"/>
    </source>
</evidence>
<keyword evidence="4" id="KW-0597">Phosphoprotein</keyword>
<dbReference type="InterPro" id="IPR003661">
    <property type="entry name" value="HisK_dim/P_dom"/>
</dbReference>
<evidence type="ECO:0000256" key="4">
    <source>
        <dbReference type="ARBA" id="ARBA00022553"/>
    </source>
</evidence>
<dbReference type="InterPro" id="IPR036097">
    <property type="entry name" value="HisK_dim/P_sf"/>
</dbReference>
<gene>
    <name evidence="12" type="primary">cosS</name>
    <name evidence="12" type="ORF">CPIN18021_0626</name>
</gene>
<keyword evidence="9 10" id="KW-0472">Membrane</keyword>
<keyword evidence="8 10" id="KW-1133">Transmembrane helix</keyword>
<dbReference type="InterPro" id="IPR036890">
    <property type="entry name" value="HATPase_C_sf"/>
</dbReference>
<accession>A0A1S6U6S2</accession>
<dbReference type="InterPro" id="IPR004358">
    <property type="entry name" value="Sig_transdc_His_kin-like_C"/>
</dbReference>
<dbReference type="Gene3D" id="1.10.287.130">
    <property type="match status" value="1"/>
</dbReference>
<feature type="domain" description="Histidine kinase" evidence="11">
    <location>
        <begin position="217"/>
        <end position="427"/>
    </location>
</feature>
<evidence type="ECO:0000256" key="6">
    <source>
        <dbReference type="ARBA" id="ARBA00022692"/>
    </source>
</evidence>
<dbReference type="Proteomes" id="UP000190868">
    <property type="component" value="Chromosome"/>
</dbReference>
<comment type="catalytic activity">
    <reaction evidence="1">
        <text>ATP + protein L-histidine = ADP + protein N-phospho-L-histidine.</text>
        <dbReference type="EC" id="2.7.13.3"/>
    </reaction>
</comment>
<dbReference type="InterPro" id="IPR003594">
    <property type="entry name" value="HATPase_dom"/>
</dbReference>